<dbReference type="GeneID" id="26909487"/>
<dbReference type="OMA" id="THGAVIH"/>
<reference evidence="3 4" key="1">
    <citation type="submission" date="2015-07" db="EMBL/GenBank/DDBJ databases">
        <title>High-quality genome of monoxenous trypanosomatid Leptomonas pyrrhocoris.</title>
        <authorList>
            <person name="Flegontov P."/>
            <person name="Butenko A."/>
            <person name="Firsov S."/>
            <person name="Vlcek C."/>
            <person name="Logacheva M.D."/>
            <person name="Field M."/>
            <person name="Filatov D."/>
            <person name="Flegontova O."/>
            <person name="Gerasimov E."/>
            <person name="Jackson A.P."/>
            <person name="Kelly S."/>
            <person name="Opperdoes F."/>
            <person name="O'Reilly A."/>
            <person name="Votypka J."/>
            <person name="Yurchenko V."/>
            <person name="Lukes J."/>
        </authorList>
    </citation>
    <scope>NUCLEOTIDE SEQUENCE [LARGE SCALE GENOMIC DNA]</scope>
    <source>
        <strain evidence="3">H10</strain>
    </source>
</reference>
<comment type="caution">
    <text evidence="3">The sequence shown here is derived from an EMBL/GenBank/DDBJ whole genome shotgun (WGS) entry which is preliminary data.</text>
</comment>
<dbReference type="EMBL" id="LGTL01000029">
    <property type="protein sequence ID" value="KPA74565.1"/>
    <property type="molecule type" value="Genomic_DNA"/>
</dbReference>
<evidence type="ECO:0000313" key="4">
    <source>
        <dbReference type="Proteomes" id="UP000037923"/>
    </source>
</evidence>
<dbReference type="RefSeq" id="XP_015653004.1">
    <property type="nucleotide sequence ID" value="XM_015808551.1"/>
</dbReference>
<keyword evidence="4" id="KW-1185">Reference proteome</keyword>
<accession>A0A0M9FRH2</accession>
<feature type="compositionally biased region" description="Basic and acidic residues" evidence="2">
    <location>
        <begin position="322"/>
        <end position="334"/>
    </location>
</feature>
<dbReference type="VEuPathDB" id="TriTrypDB:LpyrH10_29_1190"/>
<name>A0A0M9FRH2_LEPPY</name>
<feature type="compositionally biased region" description="Low complexity" evidence="2">
    <location>
        <begin position="440"/>
        <end position="458"/>
    </location>
</feature>
<evidence type="ECO:0000256" key="1">
    <source>
        <dbReference type="SAM" id="Coils"/>
    </source>
</evidence>
<sequence>MISPTFKVQQVQTGVFIYPPDKDGDETLSVSGTQQVTLHCAGDLSSEPFPFDTVVHAPFYTTLYAMCVADNVRAQFGAAVRRPAAACTSAPRRSTVLHGDPASHVAKAFYQVVRLAAEDVVRLCGAQHAGSPCECVFNAARVYPWGEEDPLGEALRVGAATSPLLQQKTTVPLQTPAQQRLFATVLKQLCSLPPDAERGEASACVRQVRLAVYTCGGGDAAVAGRVLCAEHLFSLVPSICDVCTSFGTTMEALCEVLVCRREGNLLDNPLLPVLLPGVAIEGLSVLTCISAKGRYASRPCIDACCFGCSGARRQRPAALSPLRRDCRPTKREGLTPRPSNRVCTPPAPAFPPSFVRATGEVEIMADARSTETASDHISGGQRDSVAPPSNVSPRRSPLTGRASPTTPNHRASSPLSHIDASVDRILTYRRLHSSPAEPVALAASSSTPTPPRSTLKSRLPSSPYELRKLKERVAHPAEESLLDCVTVAEGRAEAAVQAAREREVEALERLRAMEEKMSEMRSAYITQEASLLIRQRMLQQSCTELETQEQRLLAAAEERRCAADELERAESATQETTSFGGASAIVLEELRKVVEELADATDELAEVENGVIAETDKALLTFRRGDGELTMRVEQLMDRCASFMDVESRIASCSASHLSASSMNKRNRTLRIGLN</sequence>
<feature type="compositionally biased region" description="Polar residues" evidence="2">
    <location>
        <begin position="402"/>
        <end position="415"/>
    </location>
</feature>
<feature type="region of interest" description="Disordered" evidence="2">
    <location>
        <begin position="369"/>
        <end position="418"/>
    </location>
</feature>
<protein>
    <submittedName>
        <fullName evidence="3">Uncharacterized protein</fullName>
    </submittedName>
</protein>
<feature type="region of interest" description="Disordered" evidence="2">
    <location>
        <begin position="321"/>
        <end position="348"/>
    </location>
</feature>
<evidence type="ECO:0000256" key="2">
    <source>
        <dbReference type="SAM" id="MobiDB-lite"/>
    </source>
</evidence>
<gene>
    <name evidence="3" type="ORF">ABB37_09204</name>
</gene>
<organism evidence="3 4">
    <name type="scientific">Leptomonas pyrrhocoris</name>
    <name type="common">Firebug parasite</name>
    <dbReference type="NCBI Taxonomy" id="157538"/>
    <lineage>
        <taxon>Eukaryota</taxon>
        <taxon>Discoba</taxon>
        <taxon>Euglenozoa</taxon>
        <taxon>Kinetoplastea</taxon>
        <taxon>Metakinetoplastina</taxon>
        <taxon>Trypanosomatida</taxon>
        <taxon>Trypanosomatidae</taxon>
        <taxon>Leishmaniinae</taxon>
        <taxon>Leptomonas</taxon>
    </lineage>
</organism>
<dbReference type="Proteomes" id="UP000037923">
    <property type="component" value="Unassembled WGS sequence"/>
</dbReference>
<feature type="region of interest" description="Disordered" evidence="2">
    <location>
        <begin position="438"/>
        <end position="462"/>
    </location>
</feature>
<feature type="coiled-coil region" evidence="1">
    <location>
        <begin position="496"/>
        <end position="610"/>
    </location>
</feature>
<evidence type="ECO:0000313" key="3">
    <source>
        <dbReference type="EMBL" id="KPA74565.1"/>
    </source>
</evidence>
<keyword evidence="1" id="KW-0175">Coiled coil</keyword>
<dbReference type="AlphaFoldDB" id="A0A0M9FRH2"/>
<proteinExistence type="predicted"/>
<dbReference type="OrthoDB" id="266774at2759"/>